<dbReference type="NCBIfam" id="TIGR00628">
    <property type="entry name" value="ung"/>
    <property type="match status" value="1"/>
</dbReference>
<proteinExistence type="inferred from homology"/>
<dbReference type="PROSITE" id="PS00130">
    <property type="entry name" value="U_DNA_GLYCOSYLASE"/>
    <property type="match status" value="1"/>
</dbReference>
<dbReference type="NCBIfam" id="NF003591">
    <property type="entry name" value="PRK05254.1-4"/>
    <property type="match status" value="1"/>
</dbReference>
<dbReference type="GO" id="GO:0005634">
    <property type="term" value="C:nucleus"/>
    <property type="evidence" value="ECO:0007669"/>
    <property type="project" value="TreeGrafter"/>
</dbReference>
<evidence type="ECO:0000256" key="5">
    <source>
        <dbReference type="ARBA" id="ARBA00022763"/>
    </source>
</evidence>
<comment type="similarity">
    <text evidence="2">Belongs to the uracil-DNA glycosylase (UDG) superfamily. UNG family.</text>
</comment>
<keyword evidence="7 10" id="KW-0175">Coiled coil</keyword>
<dbReference type="Gene3D" id="1.20.5.1160">
    <property type="entry name" value="Vasodilator-stimulated phosphoprotein"/>
    <property type="match status" value="1"/>
</dbReference>
<evidence type="ECO:0000313" key="14">
    <source>
        <dbReference type="EMBL" id="KAF5405211.1"/>
    </source>
</evidence>
<dbReference type="InterPro" id="IPR039008">
    <property type="entry name" value="IF_rod_dom"/>
</dbReference>
<comment type="catalytic activity">
    <reaction evidence="1">
        <text>Hydrolyzes single-stranded DNA or mismatched double-stranded DNA and polynucleotides, releasing free uracil.</text>
        <dbReference type="EC" id="3.2.2.27"/>
    </reaction>
</comment>
<dbReference type="PROSITE" id="PS51842">
    <property type="entry name" value="IF_ROD_2"/>
    <property type="match status" value="1"/>
</dbReference>
<evidence type="ECO:0000256" key="11">
    <source>
        <dbReference type="SAM" id="MobiDB-lite"/>
    </source>
</evidence>
<reference evidence="14" key="1">
    <citation type="submission" date="2019-05" db="EMBL/GenBank/DDBJ databases">
        <title>Annotation for the trematode Paragonimus heterotremus.</title>
        <authorList>
            <person name="Choi Y.-J."/>
        </authorList>
    </citation>
    <scope>NUCLEOTIDE SEQUENCE</scope>
    <source>
        <strain evidence="14">LC</strain>
    </source>
</reference>
<dbReference type="GO" id="GO:0005882">
    <property type="term" value="C:intermediate filament"/>
    <property type="evidence" value="ECO:0007669"/>
    <property type="project" value="UniProtKB-KW"/>
</dbReference>
<feature type="compositionally biased region" description="Basic residues" evidence="11">
    <location>
        <begin position="1"/>
        <end position="10"/>
    </location>
</feature>
<keyword evidence="4" id="KW-0403">Intermediate filament</keyword>
<evidence type="ECO:0000256" key="6">
    <source>
        <dbReference type="ARBA" id="ARBA00022801"/>
    </source>
</evidence>
<evidence type="ECO:0000256" key="3">
    <source>
        <dbReference type="ARBA" id="ARBA00012030"/>
    </source>
</evidence>
<dbReference type="SMART" id="SM00987">
    <property type="entry name" value="UreE_C"/>
    <property type="match status" value="1"/>
</dbReference>
<feature type="domain" description="LTD" evidence="12">
    <location>
        <begin position="454"/>
        <end position="615"/>
    </location>
</feature>
<keyword evidence="8" id="KW-0234">DNA repair</keyword>
<dbReference type="NCBIfam" id="NF003588">
    <property type="entry name" value="PRK05254.1-1"/>
    <property type="match status" value="1"/>
</dbReference>
<accession>A0A8J4TN64</accession>
<evidence type="ECO:0000256" key="8">
    <source>
        <dbReference type="ARBA" id="ARBA00023204"/>
    </source>
</evidence>
<organism evidence="14 15">
    <name type="scientific">Paragonimus heterotremus</name>
    <dbReference type="NCBI Taxonomy" id="100268"/>
    <lineage>
        <taxon>Eukaryota</taxon>
        <taxon>Metazoa</taxon>
        <taxon>Spiralia</taxon>
        <taxon>Lophotrochozoa</taxon>
        <taxon>Platyhelminthes</taxon>
        <taxon>Trematoda</taxon>
        <taxon>Digenea</taxon>
        <taxon>Plagiorchiida</taxon>
        <taxon>Troglotremata</taxon>
        <taxon>Troglotrematidae</taxon>
        <taxon>Paragonimus</taxon>
    </lineage>
</organism>
<dbReference type="AlphaFoldDB" id="A0A8J4TN64"/>
<dbReference type="SUPFAM" id="SSF64593">
    <property type="entry name" value="Intermediate filament protein, coiled coil region"/>
    <property type="match status" value="1"/>
</dbReference>
<keyword evidence="5" id="KW-0227">DNA damage</keyword>
<feature type="active site" description="Proton acceptor" evidence="9">
    <location>
        <position position="1011"/>
    </location>
</feature>
<dbReference type="GO" id="GO:0097510">
    <property type="term" value="P:base-excision repair, AP site formation via deaminated base removal"/>
    <property type="evidence" value="ECO:0007669"/>
    <property type="project" value="TreeGrafter"/>
</dbReference>
<evidence type="ECO:0000256" key="4">
    <source>
        <dbReference type="ARBA" id="ARBA00022754"/>
    </source>
</evidence>
<dbReference type="InterPro" id="IPR036415">
    <property type="entry name" value="Lamin_tail_dom_sf"/>
</dbReference>
<feature type="region of interest" description="Disordered" evidence="11">
    <location>
        <begin position="816"/>
        <end position="875"/>
    </location>
</feature>
<dbReference type="InterPro" id="IPR005122">
    <property type="entry name" value="Uracil-DNA_glycosylase-like"/>
</dbReference>
<dbReference type="SMART" id="SM00986">
    <property type="entry name" value="UDG"/>
    <property type="match status" value="1"/>
</dbReference>
<dbReference type="Proteomes" id="UP000748531">
    <property type="component" value="Unassembled WGS sequence"/>
</dbReference>
<feature type="domain" description="IF rod" evidence="13">
    <location>
        <begin position="1"/>
        <end position="392"/>
    </location>
</feature>
<feature type="coiled-coil region" evidence="10">
    <location>
        <begin position="232"/>
        <end position="274"/>
    </location>
</feature>
<dbReference type="Gene3D" id="2.60.40.1260">
    <property type="entry name" value="Lamin Tail domain"/>
    <property type="match status" value="2"/>
</dbReference>
<feature type="compositionally biased region" description="Polar residues" evidence="11">
    <location>
        <begin position="847"/>
        <end position="863"/>
    </location>
</feature>
<feature type="coiled-coil region" evidence="10">
    <location>
        <begin position="325"/>
        <end position="363"/>
    </location>
</feature>
<dbReference type="PANTHER" id="PTHR11264:SF0">
    <property type="entry name" value="URACIL-DNA GLYCOSYLASE"/>
    <property type="match status" value="1"/>
</dbReference>
<protein>
    <recommendedName>
        <fullName evidence="3">uracil-DNA glycosylase</fullName>
        <ecNumber evidence="3">3.2.2.27</ecNumber>
    </recommendedName>
</protein>
<comment type="caution">
    <text evidence="14">The sequence shown here is derived from an EMBL/GenBank/DDBJ whole genome shotgun (WGS) entry which is preliminary data.</text>
</comment>
<dbReference type="FunFam" id="3.40.470.10:FF:000001">
    <property type="entry name" value="Uracil-DNA glycosylase"/>
    <property type="match status" value="1"/>
</dbReference>
<dbReference type="Pfam" id="PF03167">
    <property type="entry name" value="UDG"/>
    <property type="match status" value="1"/>
</dbReference>
<feature type="compositionally biased region" description="Basic and acidic residues" evidence="11">
    <location>
        <begin position="25"/>
        <end position="35"/>
    </location>
</feature>
<evidence type="ECO:0000256" key="7">
    <source>
        <dbReference type="ARBA" id="ARBA00023054"/>
    </source>
</evidence>
<dbReference type="EMBL" id="LUCH01000413">
    <property type="protein sequence ID" value="KAF5405211.1"/>
    <property type="molecule type" value="Genomic_DNA"/>
</dbReference>
<dbReference type="GO" id="GO:0005739">
    <property type="term" value="C:mitochondrion"/>
    <property type="evidence" value="ECO:0007669"/>
    <property type="project" value="TreeGrafter"/>
</dbReference>
<dbReference type="CDD" id="cd10027">
    <property type="entry name" value="UDG-F1-like"/>
    <property type="match status" value="1"/>
</dbReference>
<feature type="non-terminal residue" evidence="14">
    <location>
        <position position="1176"/>
    </location>
</feature>
<dbReference type="SUPFAM" id="SSF52141">
    <property type="entry name" value="Uracil-DNA glycosylase-like"/>
    <property type="match status" value="1"/>
</dbReference>
<dbReference type="PROSITE" id="PS51841">
    <property type="entry name" value="LTD"/>
    <property type="match status" value="1"/>
</dbReference>
<name>A0A8J4TN64_9TREM</name>
<dbReference type="InterPro" id="IPR002043">
    <property type="entry name" value="UDG_fam1"/>
</dbReference>
<dbReference type="HAMAP" id="MF_00148">
    <property type="entry name" value="UDG"/>
    <property type="match status" value="1"/>
</dbReference>
<keyword evidence="6" id="KW-0378">Hydrolase</keyword>
<dbReference type="GO" id="GO:0004844">
    <property type="term" value="F:uracil DNA N-glycosylase activity"/>
    <property type="evidence" value="ECO:0007669"/>
    <property type="project" value="UniProtKB-EC"/>
</dbReference>
<dbReference type="Gene3D" id="1.20.5.170">
    <property type="match status" value="1"/>
</dbReference>
<evidence type="ECO:0000259" key="13">
    <source>
        <dbReference type="PROSITE" id="PS51842"/>
    </source>
</evidence>
<gene>
    <name evidence="14" type="ORF">PHET_01263</name>
</gene>
<dbReference type="InterPro" id="IPR001322">
    <property type="entry name" value="Lamin_tail_dom"/>
</dbReference>
<feature type="region of interest" description="Disordered" evidence="11">
    <location>
        <begin position="1"/>
        <end position="40"/>
    </location>
</feature>
<keyword evidence="15" id="KW-1185">Reference proteome</keyword>
<dbReference type="SUPFAM" id="SSF74853">
    <property type="entry name" value="Lamin A/C globular tail domain"/>
    <property type="match status" value="2"/>
</dbReference>
<dbReference type="PANTHER" id="PTHR11264">
    <property type="entry name" value="URACIL-DNA GLYCOSYLASE"/>
    <property type="match status" value="1"/>
</dbReference>
<dbReference type="NCBIfam" id="NF003592">
    <property type="entry name" value="PRK05254.1-5"/>
    <property type="match status" value="1"/>
</dbReference>
<evidence type="ECO:0000256" key="2">
    <source>
        <dbReference type="ARBA" id="ARBA00008184"/>
    </source>
</evidence>
<evidence type="ECO:0000256" key="9">
    <source>
        <dbReference type="PROSITE-ProRule" id="PRU10072"/>
    </source>
</evidence>
<dbReference type="OrthoDB" id="102442at2759"/>
<dbReference type="InterPro" id="IPR018085">
    <property type="entry name" value="Ura-DNA_Glyclase_AS"/>
</dbReference>
<feature type="coiled-coil region" evidence="10">
    <location>
        <begin position="122"/>
        <end position="208"/>
    </location>
</feature>
<sequence length="1176" mass="131314">SRRQRSRLSRRPIPEGQSTDASSEEGDHPGSDKADGTSTALAMSRMKEKEELQHLNDRLARYIEFIQGSLLSPELTGDLDLMSESIKNKLNDLGRVYTDELDALRKNLDKVALQLTKNQVQLKTASSARDEALKELDEANTRESRLSKQLASLAAQLARVEKELSQSQRVQSDHDNLSNQHKILKQQLEQETLLRTELENRILTLTEQLAFKDKLLKKERDTFATETLHVHLKAVSQEAEKYRVKLKSKLDELRKEMSNQLKDLMSKMEKNMETKLKAEKDRTRGAEAAAEAAREAHDQVQALLTTRSEELTRCRSELETTRQGVNKLNASLRDLDSKHRDALERSQRELNRVLDLLEAKSSECADLAGIKVQLDAELAMYRSLLDSEESRCRLSPSERRLTGKSLVKKNVRKRPLLAVESDVDLDASSTKTEVGSAEGVEQRRQLFQRPLSDSAIRITCSSNGSIHFTSADPSDGLVRIFNASDETVNLGNWRLQFEPTKPGATDSTVLHVFSETQQLKPHSELQIHLCSSSGGQADQISPSQKRRRLPSPVLYVITDAQIWQPYDSAIKLKDSENVVRAICEIKPLASSSLGVGGLRRSNHGNSVVSSFRVTCTADGNMHFETVELGDGMLYLCNASNEAMDLSNWHIKFKTKNHEVSQSLAPNSPLDPLSKLRIYVLCSTIDRDSSIVPRDKSCVYILTDAPLEEHYNSTFTLYDSDENALAISQWESIDKSKGADSSLQLTNIDFGSVHFRHEVRSDLQGYSDAGALIDTAIVDRYRNFVVGQRNPRPSICVTTMPKLPCLNQKPLTAFFSSPKSFDKGGNKENMINNERSPVPLAKSVERSPLQTPSDVDSSEMTTQPAKRPRVTEPAKSGISWDNNSIVLIEKSLVILDGDTMSEPAFSPKMSTFLGHPTATPSRESVNRLVAEVKRKLSARPTRSVLNLIQGLHPEWIYALDSQLQSERFQKLADFVAAERAHGSPVYPPVDQVFTWSQLCPPSSVRVVILGQDPYHGPRQAHGLAFSVQRPLPPPPSLVNMYKEIGSSLPNTNVDLRWPPNHGDLTGWAQQGVLLLNAVLTVRAATPNSHKDRGWELLTDAVVRHLNKAKSHLVFMLWGSHAQKQGAGIDRKRHLVLQAPHPSPLSASRGFFGCGHFTKANTYLKEHGLTPVDWTHLE</sequence>
<dbReference type="Gene3D" id="3.40.470.10">
    <property type="entry name" value="Uracil-DNA glycosylase-like domain"/>
    <property type="match status" value="1"/>
</dbReference>
<dbReference type="EC" id="3.2.2.27" evidence="3"/>
<evidence type="ECO:0000313" key="15">
    <source>
        <dbReference type="Proteomes" id="UP000748531"/>
    </source>
</evidence>
<evidence type="ECO:0000256" key="1">
    <source>
        <dbReference type="ARBA" id="ARBA00001400"/>
    </source>
</evidence>
<evidence type="ECO:0000259" key="12">
    <source>
        <dbReference type="PROSITE" id="PS51841"/>
    </source>
</evidence>
<dbReference type="NCBIfam" id="NF003589">
    <property type="entry name" value="PRK05254.1-2"/>
    <property type="match status" value="1"/>
</dbReference>
<evidence type="ECO:0000256" key="10">
    <source>
        <dbReference type="SAM" id="Coils"/>
    </source>
</evidence>
<dbReference type="Pfam" id="PF00038">
    <property type="entry name" value="Filament"/>
    <property type="match status" value="1"/>
</dbReference>
<dbReference type="InterPro" id="IPR036895">
    <property type="entry name" value="Uracil-DNA_glycosylase-like_sf"/>
</dbReference>